<evidence type="ECO:0000256" key="7">
    <source>
        <dbReference type="ARBA" id="ARBA00022723"/>
    </source>
</evidence>
<evidence type="ECO:0000256" key="10">
    <source>
        <dbReference type="SAM" id="MobiDB-lite"/>
    </source>
</evidence>
<dbReference type="Gene3D" id="3.40.980.10">
    <property type="entry name" value="MoaB/Mog-like domain"/>
    <property type="match status" value="1"/>
</dbReference>
<evidence type="ECO:0000256" key="6">
    <source>
        <dbReference type="ARBA" id="ARBA00022679"/>
    </source>
</evidence>
<comment type="cofactor">
    <cofactor evidence="1">
        <name>Mg(2+)</name>
        <dbReference type="ChEBI" id="CHEBI:18420"/>
    </cofactor>
</comment>
<dbReference type="SUPFAM" id="SSF53218">
    <property type="entry name" value="Molybdenum cofactor biosynthesis proteins"/>
    <property type="match status" value="1"/>
</dbReference>
<dbReference type="GO" id="GO:0061599">
    <property type="term" value="F:molybdopterin molybdotransferase activity"/>
    <property type="evidence" value="ECO:0007669"/>
    <property type="project" value="UniProtKB-EC"/>
</dbReference>
<dbReference type="InterPro" id="IPR036425">
    <property type="entry name" value="MoaB/Mog-like_dom_sf"/>
</dbReference>
<dbReference type="Pfam" id="PF00994">
    <property type="entry name" value="MoCF_biosynth"/>
    <property type="match status" value="1"/>
</dbReference>
<keyword evidence="9" id="KW-0501">Molybdenum cofactor biosynthesis</keyword>
<keyword evidence="6" id="KW-0808">Transferase</keyword>
<evidence type="ECO:0000256" key="9">
    <source>
        <dbReference type="ARBA" id="ARBA00023150"/>
    </source>
</evidence>
<dbReference type="EC" id="2.10.1.1" evidence="4"/>
<dbReference type="NCBIfam" id="TIGR00177">
    <property type="entry name" value="molyb_syn"/>
    <property type="match status" value="1"/>
</dbReference>
<proteinExistence type="inferred from homology"/>
<keyword evidence="13" id="KW-1185">Reference proteome</keyword>
<dbReference type="PANTHER" id="PTHR43764:SF1">
    <property type="entry name" value="MOLYBDOPTERIN MOLYBDOTRANSFERASE"/>
    <property type="match status" value="1"/>
</dbReference>
<evidence type="ECO:0000256" key="2">
    <source>
        <dbReference type="ARBA" id="ARBA00005046"/>
    </source>
</evidence>
<evidence type="ECO:0000313" key="13">
    <source>
        <dbReference type="Proteomes" id="UP000694388"/>
    </source>
</evidence>
<dbReference type="GO" id="GO:0006777">
    <property type="term" value="P:Mo-molybdopterin cofactor biosynthetic process"/>
    <property type="evidence" value="ECO:0007669"/>
    <property type="project" value="UniProtKB-KW"/>
</dbReference>
<name>A0A8C4N9R7_EPTBU</name>
<comment type="similarity">
    <text evidence="3">In the N-terminal section; belongs to the MoaB/Mog family.</text>
</comment>
<evidence type="ECO:0000259" key="11">
    <source>
        <dbReference type="SMART" id="SM00852"/>
    </source>
</evidence>
<evidence type="ECO:0000256" key="4">
    <source>
        <dbReference type="ARBA" id="ARBA00013269"/>
    </source>
</evidence>
<sequence length="139" mass="15568">QNLKDLVEDEARFGGFVSVYKIVPEEMEDIKETLLDWCDDKELNLILTAGGTGFAPRDVTPEATREVIEREAPGMALAMLMGSLNVTPLAMLSRPVCGIRGKTLIINLPGSKKGSQCQNYRHAEEEKKKRKKKPWSLEH</sequence>
<dbReference type="Ensembl" id="ENSEBUT00000004878.1">
    <property type="protein sequence ID" value="ENSEBUP00000004440.1"/>
    <property type="gene ID" value="ENSEBUG00000003104.1"/>
</dbReference>
<dbReference type="AlphaFoldDB" id="A0A8C4N9R7"/>
<evidence type="ECO:0000256" key="5">
    <source>
        <dbReference type="ARBA" id="ARBA00022505"/>
    </source>
</evidence>
<reference evidence="12" key="1">
    <citation type="submission" date="2025-08" db="UniProtKB">
        <authorList>
            <consortium name="Ensembl"/>
        </authorList>
    </citation>
    <scope>IDENTIFICATION</scope>
</reference>
<dbReference type="InterPro" id="IPR051920">
    <property type="entry name" value="MPT_Adenylyltrnsfr/MoaC-Rel"/>
</dbReference>
<dbReference type="GO" id="GO:0046872">
    <property type="term" value="F:metal ion binding"/>
    <property type="evidence" value="ECO:0007669"/>
    <property type="project" value="UniProtKB-KW"/>
</dbReference>
<comment type="pathway">
    <text evidence="2">Cofactor biosynthesis; molybdopterin biosynthesis.</text>
</comment>
<dbReference type="SMART" id="SM00852">
    <property type="entry name" value="MoCF_biosynth"/>
    <property type="match status" value="1"/>
</dbReference>
<keyword evidence="5" id="KW-0500">Molybdenum</keyword>
<dbReference type="CDD" id="cd00886">
    <property type="entry name" value="MogA_MoaB"/>
    <property type="match status" value="1"/>
</dbReference>
<dbReference type="InterPro" id="IPR001453">
    <property type="entry name" value="MoaB/Mog_dom"/>
</dbReference>
<evidence type="ECO:0000256" key="8">
    <source>
        <dbReference type="ARBA" id="ARBA00022842"/>
    </source>
</evidence>
<dbReference type="FunFam" id="3.40.980.10:FF:000002">
    <property type="entry name" value="Molybdopterin molybdenumtransferase"/>
    <property type="match status" value="1"/>
</dbReference>
<feature type="domain" description="MoaB/Mog" evidence="11">
    <location>
        <begin position="1"/>
        <end position="129"/>
    </location>
</feature>
<feature type="compositionally biased region" description="Basic residues" evidence="10">
    <location>
        <begin position="128"/>
        <end position="139"/>
    </location>
</feature>
<dbReference type="UniPathway" id="UPA00344"/>
<reference evidence="12" key="2">
    <citation type="submission" date="2025-09" db="UniProtKB">
        <authorList>
            <consortium name="Ensembl"/>
        </authorList>
    </citation>
    <scope>IDENTIFICATION</scope>
</reference>
<dbReference type="Proteomes" id="UP000694388">
    <property type="component" value="Unplaced"/>
</dbReference>
<keyword evidence="8" id="KW-0460">Magnesium</keyword>
<evidence type="ECO:0000256" key="1">
    <source>
        <dbReference type="ARBA" id="ARBA00001946"/>
    </source>
</evidence>
<feature type="region of interest" description="Disordered" evidence="10">
    <location>
        <begin position="112"/>
        <end position="139"/>
    </location>
</feature>
<dbReference type="GeneTree" id="ENSGT00390000016577"/>
<dbReference type="PANTHER" id="PTHR43764">
    <property type="entry name" value="MOLYBDENUM COFACTOR BIOSYNTHESIS"/>
    <property type="match status" value="1"/>
</dbReference>
<evidence type="ECO:0000313" key="12">
    <source>
        <dbReference type="Ensembl" id="ENSEBUP00000004440.1"/>
    </source>
</evidence>
<organism evidence="12 13">
    <name type="scientific">Eptatretus burgeri</name>
    <name type="common">Inshore hagfish</name>
    <dbReference type="NCBI Taxonomy" id="7764"/>
    <lineage>
        <taxon>Eukaryota</taxon>
        <taxon>Metazoa</taxon>
        <taxon>Chordata</taxon>
        <taxon>Craniata</taxon>
        <taxon>Vertebrata</taxon>
        <taxon>Cyclostomata</taxon>
        <taxon>Myxini</taxon>
        <taxon>Myxiniformes</taxon>
        <taxon>Myxinidae</taxon>
        <taxon>Eptatretinae</taxon>
        <taxon>Eptatretus</taxon>
    </lineage>
</organism>
<protein>
    <recommendedName>
        <fullName evidence="4">molybdopterin molybdotransferase</fullName>
        <ecNumber evidence="4">2.10.1.1</ecNumber>
    </recommendedName>
</protein>
<keyword evidence="7" id="KW-0479">Metal-binding</keyword>
<evidence type="ECO:0000256" key="3">
    <source>
        <dbReference type="ARBA" id="ARBA00007589"/>
    </source>
</evidence>
<accession>A0A8C4N9R7</accession>